<dbReference type="Pfam" id="PF00104">
    <property type="entry name" value="Hormone_recep"/>
    <property type="match status" value="1"/>
</dbReference>
<dbReference type="InterPro" id="IPR035500">
    <property type="entry name" value="NHR-like_dom_sf"/>
</dbReference>
<feature type="domain" description="NR LBD" evidence="10">
    <location>
        <begin position="99"/>
        <end position="349"/>
    </location>
</feature>
<dbReference type="GO" id="GO:0043565">
    <property type="term" value="F:sequence-specific DNA binding"/>
    <property type="evidence" value="ECO:0007669"/>
    <property type="project" value="InterPro"/>
</dbReference>
<feature type="domain" description="Nuclear receptor" evidence="9">
    <location>
        <begin position="7"/>
        <end position="83"/>
    </location>
</feature>
<name>A0AAV5TL98_9BILA</name>
<dbReference type="SUPFAM" id="SSF48508">
    <property type="entry name" value="Nuclear receptor ligand-binding domain"/>
    <property type="match status" value="1"/>
</dbReference>
<keyword evidence="1" id="KW-0479">Metal-binding</keyword>
<evidence type="ECO:0000256" key="8">
    <source>
        <dbReference type="ARBA" id="ARBA00023242"/>
    </source>
</evidence>
<sequence>LQIMEDHRLCLVCSTPLTSTHLGMDICRACSSFFKRAKITGVEYPCRQGTRQCWVSKESKFMCRRCRYDKCLSVGVIYNGPMRLRANPVVPLLEKIETEFKSLIERRRAKELEFLRSCPNSGSIPHPREKIYFVSGNSSIEIYTIALEESWIFFENTFPSLKQLPEQERASIFKEYVTKLCLIVSYYLTQKLWGDARKKLMCSVTTCFDTEVPFDFYYPKDKGNKELFQSSIESYSDDHSTIFTPLFNRAQITEKEFHALAALVLTEHDVEISEEGQQIIDNIRHEILENLQSYYQNEMGITNFSTRLGNLMSLNHIIQECISLHKVTYSFYSTFFDMYMSEKMMRMMK</sequence>
<keyword evidence="2" id="KW-0863">Zinc-finger</keyword>
<dbReference type="InterPro" id="IPR013088">
    <property type="entry name" value="Znf_NHR/GATA"/>
</dbReference>
<evidence type="ECO:0000256" key="6">
    <source>
        <dbReference type="ARBA" id="ARBA00023163"/>
    </source>
</evidence>
<protein>
    <recommendedName>
        <fullName evidence="13">Nuclear receptor</fullName>
    </recommendedName>
</protein>
<dbReference type="PANTHER" id="PTHR46011:SF6">
    <property type="entry name" value="HIGH ZINC ACTIVATED NUCLEAR RECEPTOR PROTEIN"/>
    <property type="match status" value="1"/>
</dbReference>
<keyword evidence="6" id="KW-0804">Transcription</keyword>
<evidence type="ECO:0000259" key="10">
    <source>
        <dbReference type="PROSITE" id="PS51843"/>
    </source>
</evidence>
<dbReference type="SUPFAM" id="SSF57716">
    <property type="entry name" value="Glucocorticoid receptor-like (DNA-binding domain)"/>
    <property type="match status" value="1"/>
</dbReference>
<evidence type="ECO:0000256" key="2">
    <source>
        <dbReference type="ARBA" id="ARBA00022771"/>
    </source>
</evidence>
<dbReference type="Gene3D" id="1.10.565.10">
    <property type="entry name" value="Retinoid X Receptor"/>
    <property type="match status" value="1"/>
</dbReference>
<evidence type="ECO:0000256" key="5">
    <source>
        <dbReference type="ARBA" id="ARBA00023125"/>
    </source>
</evidence>
<accession>A0AAV5TL98</accession>
<dbReference type="PROSITE" id="PS51030">
    <property type="entry name" value="NUCLEAR_REC_DBD_2"/>
    <property type="match status" value="1"/>
</dbReference>
<proteinExistence type="predicted"/>
<dbReference type="Gene3D" id="3.30.50.10">
    <property type="entry name" value="Erythroid Transcription Factor GATA-1, subunit A"/>
    <property type="match status" value="1"/>
</dbReference>
<dbReference type="InterPro" id="IPR000536">
    <property type="entry name" value="Nucl_hrmn_rcpt_lig-bd"/>
</dbReference>
<reference evidence="11" key="1">
    <citation type="submission" date="2023-10" db="EMBL/GenBank/DDBJ databases">
        <title>Genome assembly of Pristionchus species.</title>
        <authorList>
            <person name="Yoshida K."/>
            <person name="Sommer R.J."/>
        </authorList>
    </citation>
    <scope>NUCLEOTIDE SEQUENCE</scope>
    <source>
        <strain evidence="11">RS0144</strain>
    </source>
</reference>
<dbReference type="PANTHER" id="PTHR46011">
    <property type="entry name" value="NUCLEAR HORMONE RECEPTOR FAMILY MEMBER NHR-86-RELATED"/>
    <property type="match status" value="1"/>
</dbReference>
<dbReference type="EMBL" id="BTSX01000004">
    <property type="protein sequence ID" value="GMS94983.1"/>
    <property type="molecule type" value="Genomic_DNA"/>
</dbReference>
<dbReference type="SMART" id="SM00399">
    <property type="entry name" value="ZnF_C4"/>
    <property type="match status" value="1"/>
</dbReference>
<dbReference type="PROSITE" id="PS51843">
    <property type="entry name" value="NR_LBD"/>
    <property type="match status" value="1"/>
</dbReference>
<dbReference type="AlphaFoldDB" id="A0AAV5TL98"/>
<gene>
    <name evidence="11" type="ORF">PENTCL1PPCAC_17158</name>
</gene>
<keyword evidence="3" id="KW-0862">Zinc</keyword>
<dbReference type="Pfam" id="PF00105">
    <property type="entry name" value="zf-C4"/>
    <property type="match status" value="1"/>
</dbReference>
<evidence type="ECO:0000256" key="7">
    <source>
        <dbReference type="ARBA" id="ARBA00023170"/>
    </source>
</evidence>
<evidence type="ECO:0000256" key="3">
    <source>
        <dbReference type="ARBA" id="ARBA00022833"/>
    </source>
</evidence>
<feature type="non-terminal residue" evidence="11">
    <location>
        <position position="1"/>
    </location>
</feature>
<evidence type="ECO:0000313" key="12">
    <source>
        <dbReference type="Proteomes" id="UP001432027"/>
    </source>
</evidence>
<comment type="caution">
    <text evidence="11">The sequence shown here is derived from an EMBL/GenBank/DDBJ whole genome shotgun (WGS) entry which is preliminary data.</text>
</comment>
<keyword evidence="4" id="KW-0805">Transcription regulation</keyword>
<dbReference type="Proteomes" id="UP001432027">
    <property type="component" value="Unassembled WGS sequence"/>
</dbReference>
<dbReference type="GO" id="GO:0008270">
    <property type="term" value="F:zinc ion binding"/>
    <property type="evidence" value="ECO:0007669"/>
    <property type="project" value="UniProtKB-KW"/>
</dbReference>
<evidence type="ECO:0000313" key="11">
    <source>
        <dbReference type="EMBL" id="GMS94983.1"/>
    </source>
</evidence>
<dbReference type="SMART" id="SM00430">
    <property type="entry name" value="HOLI"/>
    <property type="match status" value="1"/>
</dbReference>
<dbReference type="InterPro" id="IPR001628">
    <property type="entry name" value="Znf_hrmn_rcpt"/>
</dbReference>
<keyword evidence="8" id="KW-0539">Nucleus</keyword>
<evidence type="ECO:0000256" key="1">
    <source>
        <dbReference type="ARBA" id="ARBA00022723"/>
    </source>
</evidence>
<evidence type="ECO:0008006" key="13">
    <source>
        <dbReference type="Google" id="ProtNLM"/>
    </source>
</evidence>
<keyword evidence="5" id="KW-0238">DNA-binding</keyword>
<evidence type="ECO:0000256" key="4">
    <source>
        <dbReference type="ARBA" id="ARBA00023015"/>
    </source>
</evidence>
<keyword evidence="12" id="KW-1185">Reference proteome</keyword>
<keyword evidence="7" id="KW-0675">Receptor</keyword>
<dbReference type="PRINTS" id="PR00047">
    <property type="entry name" value="STROIDFINGER"/>
</dbReference>
<evidence type="ECO:0000259" key="9">
    <source>
        <dbReference type="PROSITE" id="PS51030"/>
    </source>
</evidence>
<organism evidence="11 12">
    <name type="scientific">Pristionchus entomophagus</name>
    <dbReference type="NCBI Taxonomy" id="358040"/>
    <lineage>
        <taxon>Eukaryota</taxon>
        <taxon>Metazoa</taxon>
        <taxon>Ecdysozoa</taxon>
        <taxon>Nematoda</taxon>
        <taxon>Chromadorea</taxon>
        <taxon>Rhabditida</taxon>
        <taxon>Rhabditina</taxon>
        <taxon>Diplogasteromorpha</taxon>
        <taxon>Diplogasteroidea</taxon>
        <taxon>Neodiplogasteridae</taxon>
        <taxon>Pristionchus</taxon>
    </lineage>
</organism>
<dbReference type="GO" id="GO:0005634">
    <property type="term" value="C:nucleus"/>
    <property type="evidence" value="ECO:0007669"/>
    <property type="project" value="TreeGrafter"/>
</dbReference>
<dbReference type="GO" id="GO:0003700">
    <property type="term" value="F:DNA-binding transcription factor activity"/>
    <property type="evidence" value="ECO:0007669"/>
    <property type="project" value="InterPro"/>
</dbReference>
<feature type="non-terminal residue" evidence="11">
    <location>
        <position position="349"/>
    </location>
</feature>